<dbReference type="Proteomes" id="UP000825886">
    <property type="component" value="Chromosome"/>
</dbReference>
<accession>A0ABX9AS89</accession>
<organism evidence="1 2">
    <name type="scientific">Symbiopectobacterium purcellii</name>
    <dbReference type="NCBI Taxonomy" id="2871826"/>
    <lineage>
        <taxon>Bacteria</taxon>
        <taxon>Pseudomonadati</taxon>
        <taxon>Pseudomonadota</taxon>
        <taxon>Gammaproteobacteria</taxon>
        <taxon>Enterobacterales</taxon>
        <taxon>Enterobacteriaceae</taxon>
    </lineage>
</organism>
<gene>
    <name evidence="1" type="ORF">K6K13_22430</name>
</gene>
<dbReference type="PROSITE" id="PS51257">
    <property type="entry name" value="PROKAR_LIPOPROTEIN"/>
    <property type="match status" value="1"/>
</dbReference>
<dbReference type="InterPro" id="IPR010858">
    <property type="entry name" value="DUF1481"/>
</dbReference>
<dbReference type="Pfam" id="PF07356">
    <property type="entry name" value="DUF1481"/>
    <property type="match status" value="1"/>
</dbReference>
<reference evidence="1 2" key="1">
    <citation type="submission" date="2021-08" db="EMBL/GenBank/DDBJ databases">
        <title>Culture and genomic analysis of Symbiopectobacterium purcellii sp. nov. gen. nov., isolated from the leafhopper Empoasca decipiens.</title>
        <authorList>
            <person name="Nadal-Jimenez P."/>
            <person name="Siozios S."/>
            <person name="Halliday N."/>
            <person name="Camara M."/>
            <person name="Hurst G.D.D."/>
        </authorList>
    </citation>
    <scope>NUCLEOTIDE SEQUENCE [LARGE SCALE GENOMIC DNA]</scope>
    <source>
        <strain evidence="1 2">SyEd1</strain>
    </source>
</reference>
<protein>
    <submittedName>
        <fullName evidence="1">DUF1481 domain-containing protein</fullName>
    </submittedName>
</protein>
<sequence length="239" mass="27080">MPVKDSSKGALAPLLLLWRRLGSVAIAGLLTACSSHSPPPTTFATGYVGDRAVVRVWRKDDSQQHSTQLVTLSNALQDDNLWPDRHGVETRYLFVQDHLREIKRSYRGAHPESLHLRFADDGTVSFMQRQLDDRRESVSGDEIALFQFDAKRVLELSEVLRTGSVKLRQGLLQGNRVLTCDGQNVSPDFDRLSLRWIAEQRQHRPEVTQRVAWLDAPAGTQLLLVAEEDLCQWKPFLSE</sequence>
<dbReference type="EMBL" id="CP081864">
    <property type="protein sequence ID" value="QZN95840.1"/>
    <property type="molecule type" value="Genomic_DNA"/>
</dbReference>
<evidence type="ECO:0000313" key="1">
    <source>
        <dbReference type="EMBL" id="QZN95840.1"/>
    </source>
</evidence>
<keyword evidence="2" id="KW-1185">Reference proteome</keyword>
<proteinExistence type="predicted"/>
<name>A0ABX9AS89_9ENTR</name>
<evidence type="ECO:0000313" key="2">
    <source>
        <dbReference type="Proteomes" id="UP000825886"/>
    </source>
</evidence>